<evidence type="ECO:0000256" key="1">
    <source>
        <dbReference type="SAM" id="Phobius"/>
    </source>
</evidence>
<dbReference type="AlphaFoldDB" id="A0A934KJ22"/>
<dbReference type="InterPro" id="IPR021125">
    <property type="entry name" value="DUF2127"/>
</dbReference>
<gene>
    <name evidence="2" type="ORF">JF887_04520</name>
</gene>
<reference evidence="2 3" key="1">
    <citation type="submission" date="2020-10" db="EMBL/GenBank/DDBJ databases">
        <title>Ca. Dormibacterota MAGs.</title>
        <authorList>
            <person name="Montgomery K."/>
        </authorList>
    </citation>
    <scope>NUCLEOTIDE SEQUENCE [LARGE SCALE GENOMIC DNA]</scope>
    <source>
        <strain evidence="2">Mitchell_Peninsula_5</strain>
    </source>
</reference>
<keyword evidence="1" id="KW-0472">Membrane</keyword>
<proteinExistence type="predicted"/>
<feature type="transmembrane region" description="Helical" evidence="1">
    <location>
        <begin position="21"/>
        <end position="46"/>
    </location>
</feature>
<keyword evidence="1" id="KW-1133">Transmembrane helix</keyword>
<dbReference type="Proteomes" id="UP000614410">
    <property type="component" value="Unassembled WGS sequence"/>
</dbReference>
<sequence length="174" mass="19530">MSPLLSWCRWEFGRRIEMNGVIVYLICERLVKATVLIAAGIVLLVAGSHTNLHDVAEEAQRQLSLSGGTSLWRRLFDRVLALVGNHGSSIAIGAIAYGVLELTEAVGLLMRRRWAEYLVLLATVAFLPLELDELIRHLSVLKVLTVTINLAIVWYLVQRKQLFLTRQRSTPQDA</sequence>
<feature type="transmembrane region" description="Helical" evidence="1">
    <location>
        <begin position="137"/>
        <end position="157"/>
    </location>
</feature>
<keyword evidence="1" id="KW-0812">Transmembrane</keyword>
<dbReference type="Pfam" id="PF09900">
    <property type="entry name" value="DUF2127"/>
    <property type="match status" value="1"/>
</dbReference>
<evidence type="ECO:0000313" key="3">
    <source>
        <dbReference type="Proteomes" id="UP000614410"/>
    </source>
</evidence>
<dbReference type="EMBL" id="JAEKNN010000023">
    <property type="protein sequence ID" value="MBJ7608682.1"/>
    <property type="molecule type" value="Genomic_DNA"/>
</dbReference>
<organism evidence="2 3">
    <name type="scientific">Candidatus Amunia macphersoniae</name>
    <dbReference type="NCBI Taxonomy" id="3127014"/>
    <lineage>
        <taxon>Bacteria</taxon>
        <taxon>Bacillati</taxon>
        <taxon>Candidatus Dormiibacterota</taxon>
        <taxon>Candidatus Dormibacteria</taxon>
        <taxon>Candidatus Aeolococcales</taxon>
        <taxon>Candidatus Aeolococcaceae</taxon>
        <taxon>Candidatus Amunia</taxon>
    </lineage>
</organism>
<comment type="caution">
    <text evidence="2">The sequence shown here is derived from an EMBL/GenBank/DDBJ whole genome shotgun (WGS) entry which is preliminary data.</text>
</comment>
<accession>A0A934KJ22</accession>
<evidence type="ECO:0000313" key="2">
    <source>
        <dbReference type="EMBL" id="MBJ7608682.1"/>
    </source>
</evidence>
<feature type="transmembrane region" description="Helical" evidence="1">
    <location>
        <begin position="79"/>
        <end position="102"/>
    </location>
</feature>
<feature type="transmembrane region" description="Helical" evidence="1">
    <location>
        <begin position="114"/>
        <end position="131"/>
    </location>
</feature>
<protein>
    <submittedName>
        <fullName evidence="2">DUF2127 domain-containing protein</fullName>
    </submittedName>
</protein>
<name>A0A934KJ22_9BACT</name>